<feature type="transmembrane region" description="Helical" evidence="6">
    <location>
        <begin position="351"/>
        <end position="369"/>
    </location>
</feature>
<evidence type="ECO:0000313" key="7">
    <source>
        <dbReference type="EMBL" id="MDC8786125.1"/>
    </source>
</evidence>
<keyword evidence="2" id="KW-1003">Cell membrane</keyword>
<keyword evidence="4 6" id="KW-1133">Transmembrane helix</keyword>
<evidence type="ECO:0000256" key="4">
    <source>
        <dbReference type="ARBA" id="ARBA00022989"/>
    </source>
</evidence>
<feature type="transmembrane region" description="Helical" evidence="6">
    <location>
        <begin position="375"/>
        <end position="395"/>
    </location>
</feature>
<dbReference type="SUPFAM" id="SSF103473">
    <property type="entry name" value="MFS general substrate transporter"/>
    <property type="match status" value="1"/>
</dbReference>
<comment type="caution">
    <text evidence="7">The sequence shown here is derived from an EMBL/GenBank/DDBJ whole genome shotgun (WGS) entry which is preliminary data.</text>
</comment>
<dbReference type="Gene3D" id="1.20.1250.20">
    <property type="entry name" value="MFS general substrate transporter like domains"/>
    <property type="match status" value="1"/>
</dbReference>
<name>A0ABT5KUL3_9BURK</name>
<keyword evidence="3 6" id="KW-0812">Transmembrane</keyword>
<evidence type="ECO:0000256" key="6">
    <source>
        <dbReference type="SAM" id="Phobius"/>
    </source>
</evidence>
<evidence type="ECO:0000313" key="8">
    <source>
        <dbReference type="Proteomes" id="UP001219862"/>
    </source>
</evidence>
<dbReference type="InterPro" id="IPR011701">
    <property type="entry name" value="MFS"/>
</dbReference>
<gene>
    <name evidence="7" type="ORF">PRZ01_13075</name>
</gene>
<feature type="transmembrane region" description="Helical" evidence="6">
    <location>
        <begin position="311"/>
        <end position="330"/>
    </location>
</feature>
<dbReference type="Proteomes" id="UP001219862">
    <property type="component" value="Unassembled WGS sequence"/>
</dbReference>
<dbReference type="Pfam" id="PF07690">
    <property type="entry name" value="MFS_1"/>
    <property type="match status" value="1"/>
</dbReference>
<feature type="transmembrane region" description="Helical" evidence="6">
    <location>
        <begin position="50"/>
        <end position="68"/>
    </location>
</feature>
<keyword evidence="8" id="KW-1185">Reference proteome</keyword>
<evidence type="ECO:0000256" key="5">
    <source>
        <dbReference type="ARBA" id="ARBA00023136"/>
    </source>
</evidence>
<dbReference type="PANTHER" id="PTHR23513:SF18">
    <property type="entry name" value="INTEGRAL MEMBRANE PROTEIN"/>
    <property type="match status" value="1"/>
</dbReference>
<evidence type="ECO:0000256" key="3">
    <source>
        <dbReference type="ARBA" id="ARBA00022692"/>
    </source>
</evidence>
<evidence type="ECO:0000256" key="1">
    <source>
        <dbReference type="ARBA" id="ARBA00004651"/>
    </source>
</evidence>
<reference evidence="7 8" key="1">
    <citation type="submission" date="2022-10" db="EMBL/GenBank/DDBJ databases">
        <title>paucibacter sp. hw8 Genome sequencing.</title>
        <authorList>
            <person name="Park S."/>
        </authorList>
    </citation>
    <scope>NUCLEOTIDE SEQUENCE [LARGE SCALE GENOMIC DNA]</scope>
    <source>
        <strain evidence="8">hw8</strain>
    </source>
</reference>
<sequence>MLRKFFSAKNCALRPLLLSEMLGLLATSLGQLAVAWWIAQSGGATDLSRYGAAMALCALLAMPLMSPLGDRWPKRRLIRLGKACLLLDALALAALAGSGVYNLSWLCLCSGLSILAHALLLPAQAAILPELVTAQRLPEAIRLRRGAQALGGLLGPGLGGAALALGGVGSTAVLNLLLCVLAALAAFRLNEPVFAARRAAAGPWFGEMAAGLRAKWGVPLDRWWTVVGALMMVFLLPMTGMLLPLRIQSLGLSPAWFGACGAALSLGLLLGVLGLADALITRLGRARAIAVAVLLCGGAAGAIGLCHWASGLALCCGLIGLGMAVTQLVGQTHRMLAIPEHFRARMSAAQLTAAHVAAALAPALAGVLLQRWPVATAYLLMATGFLASGLLLLAVPGLGHFLRLSHEEVHNWYGRQHPQAFAARPAQSPKSTTARKPT</sequence>
<dbReference type="PANTHER" id="PTHR23513">
    <property type="entry name" value="INTEGRAL MEMBRANE EFFLUX PROTEIN-RELATED"/>
    <property type="match status" value="1"/>
</dbReference>
<evidence type="ECO:0000256" key="2">
    <source>
        <dbReference type="ARBA" id="ARBA00022475"/>
    </source>
</evidence>
<feature type="transmembrane region" description="Helical" evidence="6">
    <location>
        <begin position="255"/>
        <end position="276"/>
    </location>
</feature>
<accession>A0ABT5KUL3</accession>
<proteinExistence type="predicted"/>
<dbReference type="EMBL" id="JAQQXS010000011">
    <property type="protein sequence ID" value="MDC8786125.1"/>
    <property type="molecule type" value="Genomic_DNA"/>
</dbReference>
<feature type="transmembrane region" description="Helical" evidence="6">
    <location>
        <begin position="172"/>
        <end position="189"/>
    </location>
</feature>
<keyword evidence="5 6" id="KW-0472">Membrane</keyword>
<organism evidence="7 8">
    <name type="scientific">Roseateles koreensis</name>
    <dbReference type="NCBI Taxonomy" id="2987526"/>
    <lineage>
        <taxon>Bacteria</taxon>
        <taxon>Pseudomonadati</taxon>
        <taxon>Pseudomonadota</taxon>
        <taxon>Betaproteobacteria</taxon>
        <taxon>Burkholderiales</taxon>
        <taxon>Sphaerotilaceae</taxon>
        <taxon>Roseateles</taxon>
    </lineage>
</organism>
<feature type="transmembrane region" description="Helical" evidence="6">
    <location>
        <begin position="21"/>
        <end position="38"/>
    </location>
</feature>
<protein>
    <submittedName>
        <fullName evidence="7">MFS transporter</fullName>
    </submittedName>
</protein>
<comment type="subcellular location">
    <subcellularLocation>
        <location evidence="1">Cell membrane</location>
        <topology evidence="1">Multi-pass membrane protein</topology>
    </subcellularLocation>
</comment>
<dbReference type="InterPro" id="IPR036259">
    <property type="entry name" value="MFS_trans_sf"/>
</dbReference>
<feature type="transmembrane region" description="Helical" evidence="6">
    <location>
        <begin position="103"/>
        <end position="128"/>
    </location>
</feature>
<dbReference type="RefSeq" id="WP_273597241.1">
    <property type="nucleotide sequence ID" value="NZ_JAQQXS010000011.1"/>
</dbReference>
<feature type="transmembrane region" description="Helical" evidence="6">
    <location>
        <begin position="288"/>
        <end position="305"/>
    </location>
</feature>
<feature type="transmembrane region" description="Helical" evidence="6">
    <location>
        <begin position="223"/>
        <end position="243"/>
    </location>
</feature>